<name>A0ABQ0JQR4_9VIBR</name>
<evidence type="ECO:0000259" key="1">
    <source>
        <dbReference type="Pfam" id="PF25967"/>
    </source>
</evidence>
<proteinExistence type="predicted"/>
<accession>A0ABQ0JQR4</accession>
<sequence>MDDEKVAMNPVRVGQSHDGQLEVLSGLEVGDEIVTDVVSYLAEK</sequence>
<feature type="domain" description="Multidrug resistance protein MdtA-like C-terminal permuted SH3" evidence="1">
    <location>
        <begin position="2"/>
        <end position="37"/>
    </location>
</feature>
<reference evidence="3" key="1">
    <citation type="submission" date="2014-09" db="EMBL/GenBank/DDBJ databases">
        <title>Vibrio variabilis JCM 19239. (C206) whole genome shotgun sequence.</title>
        <authorList>
            <person name="Sawabe T."/>
            <person name="Meirelles P."/>
            <person name="Nakanishi M."/>
            <person name="Sayaka M."/>
            <person name="Hattori M."/>
            <person name="Ohkuma M."/>
        </authorList>
    </citation>
    <scope>NUCLEOTIDE SEQUENCE [LARGE SCALE GENOMIC DNA]</scope>
    <source>
        <strain evidence="3">JCM 19239</strain>
    </source>
</reference>
<dbReference type="Gene3D" id="2.40.420.20">
    <property type="match status" value="1"/>
</dbReference>
<evidence type="ECO:0000313" key="2">
    <source>
        <dbReference type="EMBL" id="GAL31102.1"/>
    </source>
</evidence>
<evidence type="ECO:0000313" key="3">
    <source>
        <dbReference type="Proteomes" id="UP000029223"/>
    </source>
</evidence>
<organism evidence="2 3">
    <name type="scientific">Vibrio variabilis</name>
    <dbReference type="NCBI Taxonomy" id="990271"/>
    <lineage>
        <taxon>Bacteria</taxon>
        <taxon>Pseudomonadati</taxon>
        <taxon>Pseudomonadota</taxon>
        <taxon>Gammaproteobacteria</taxon>
        <taxon>Vibrionales</taxon>
        <taxon>Vibrionaceae</taxon>
        <taxon>Vibrio</taxon>
    </lineage>
</organism>
<comment type="caution">
    <text evidence="2">The sequence shown here is derived from an EMBL/GenBank/DDBJ whole genome shotgun (WGS) entry which is preliminary data.</text>
</comment>
<dbReference type="InterPro" id="IPR058627">
    <property type="entry name" value="MdtA-like_C"/>
</dbReference>
<dbReference type="Proteomes" id="UP000029223">
    <property type="component" value="Unassembled WGS sequence"/>
</dbReference>
<dbReference type="Pfam" id="PF25967">
    <property type="entry name" value="RND-MFP_C"/>
    <property type="match status" value="1"/>
</dbReference>
<gene>
    <name evidence="2" type="ORF">JCM19239_494</name>
</gene>
<protein>
    <recommendedName>
        <fullName evidence="1">Multidrug resistance protein MdtA-like C-terminal permuted SH3 domain-containing protein</fullName>
    </recommendedName>
</protein>
<keyword evidence="3" id="KW-1185">Reference proteome</keyword>
<dbReference type="EMBL" id="BBMS01000131">
    <property type="protein sequence ID" value="GAL31102.1"/>
    <property type="molecule type" value="Genomic_DNA"/>
</dbReference>